<sequence>MANSEKRDRISRIEALQELWQHSRRVGKLAVTLGGKFSLKKGELEVLERAAKLHDVGKLLMIRLVSGNGSLTAKEREKLRYHPALGVLLVGLWLGSTGREVVMQHHEQPNGLGYPRGLREDQIHPLAGILAVADHYDALASDRCYRKRFKLSKVIQMLEDEAALGILNPGVVEKAVKLWGNGVR</sequence>
<dbReference type="Pfam" id="PF13487">
    <property type="entry name" value="HD_5"/>
    <property type="match status" value="1"/>
</dbReference>
<dbReference type="SMART" id="SM00471">
    <property type="entry name" value="HDc"/>
    <property type="match status" value="1"/>
</dbReference>
<gene>
    <name evidence="2" type="ORF">A2397_01865</name>
</gene>
<name>A0A1F4ZSQ2_9BACT</name>
<dbReference type="SUPFAM" id="SSF109604">
    <property type="entry name" value="HD-domain/PDEase-like"/>
    <property type="match status" value="1"/>
</dbReference>
<dbReference type="PANTHER" id="PTHR43155:SF2">
    <property type="entry name" value="CYCLIC DI-GMP PHOSPHODIESTERASE PA4108"/>
    <property type="match status" value="1"/>
</dbReference>
<evidence type="ECO:0000313" key="2">
    <source>
        <dbReference type="EMBL" id="OGD09415.1"/>
    </source>
</evidence>
<evidence type="ECO:0000259" key="1">
    <source>
        <dbReference type="PROSITE" id="PS51832"/>
    </source>
</evidence>
<dbReference type="Proteomes" id="UP000176424">
    <property type="component" value="Unassembled WGS sequence"/>
</dbReference>
<dbReference type="PROSITE" id="PS51832">
    <property type="entry name" value="HD_GYP"/>
    <property type="match status" value="1"/>
</dbReference>
<dbReference type="AlphaFoldDB" id="A0A1F4ZSQ2"/>
<accession>A0A1F4ZSQ2</accession>
<dbReference type="CDD" id="cd00077">
    <property type="entry name" value="HDc"/>
    <property type="match status" value="1"/>
</dbReference>
<dbReference type="STRING" id="1797263.A2397_01865"/>
<dbReference type="Gene3D" id="1.10.3210.10">
    <property type="entry name" value="Hypothetical protein af1432"/>
    <property type="match status" value="1"/>
</dbReference>
<dbReference type="InterPro" id="IPR037522">
    <property type="entry name" value="HD_GYP_dom"/>
</dbReference>
<comment type="caution">
    <text evidence="2">The sequence shown here is derived from an EMBL/GenBank/DDBJ whole genome shotgun (WGS) entry which is preliminary data.</text>
</comment>
<dbReference type="PANTHER" id="PTHR43155">
    <property type="entry name" value="CYCLIC DI-GMP PHOSPHODIESTERASE PA4108-RELATED"/>
    <property type="match status" value="1"/>
</dbReference>
<dbReference type="InterPro" id="IPR003607">
    <property type="entry name" value="HD/PDEase_dom"/>
</dbReference>
<evidence type="ECO:0000313" key="3">
    <source>
        <dbReference type="Proteomes" id="UP000176424"/>
    </source>
</evidence>
<organism evidence="2 3">
    <name type="scientific">Candidatus Amesbacteria bacterium RIFOXYB1_FULL_44_23</name>
    <dbReference type="NCBI Taxonomy" id="1797263"/>
    <lineage>
        <taxon>Bacteria</taxon>
        <taxon>Candidatus Amesiibacteriota</taxon>
    </lineage>
</organism>
<feature type="domain" description="HD-GYP" evidence="1">
    <location>
        <begin position="1"/>
        <end position="184"/>
    </location>
</feature>
<reference evidence="2 3" key="1">
    <citation type="journal article" date="2016" name="Nat. Commun.">
        <title>Thousands of microbial genomes shed light on interconnected biogeochemical processes in an aquifer system.</title>
        <authorList>
            <person name="Anantharaman K."/>
            <person name="Brown C.T."/>
            <person name="Hug L.A."/>
            <person name="Sharon I."/>
            <person name="Castelle C.J."/>
            <person name="Probst A.J."/>
            <person name="Thomas B.C."/>
            <person name="Singh A."/>
            <person name="Wilkins M.J."/>
            <person name="Karaoz U."/>
            <person name="Brodie E.L."/>
            <person name="Williams K.H."/>
            <person name="Hubbard S.S."/>
            <person name="Banfield J.F."/>
        </authorList>
    </citation>
    <scope>NUCLEOTIDE SEQUENCE [LARGE SCALE GENOMIC DNA]</scope>
</reference>
<proteinExistence type="predicted"/>
<protein>
    <recommendedName>
        <fullName evidence="1">HD-GYP domain-containing protein</fullName>
    </recommendedName>
</protein>
<dbReference type="EMBL" id="MEXR01000032">
    <property type="protein sequence ID" value="OGD09415.1"/>
    <property type="molecule type" value="Genomic_DNA"/>
</dbReference>